<dbReference type="PhylomeDB" id="A0A0G4H3K8"/>
<feature type="chain" id="PRO_5005190883" description="Disintegrin domain-containing protein" evidence="2">
    <location>
        <begin position="19"/>
        <end position="358"/>
    </location>
</feature>
<dbReference type="Proteomes" id="UP000041254">
    <property type="component" value="Unassembled WGS sequence"/>
</dbReference>
<reference evidence="3 4" key="1">
    <citation type="submission" date="2014-11" db="EMBL/GenBank/DDBJ databases">
        <authorList>
            <person name="Zhu J."/>
            <person name="Qi W."/>
            <person name="Song R."/>
        </authorList>
    </citation>
    <scope>NUCLEOTIDE SEQUENCE [LARGE SCALE GENOMIC DNA]</scope>
</reference>
<accession>A0A0G4H3K8</accession>
<feature type="compositionally biased region" description="Basic and acidic residues" evidence="1">
    <location>
        <begin position="56"/>
        <end position="65"/>
    </location>
</feature>
<evidence type="ECO:0000256" key="1">
    <source>
        <dbReference type="SAM" id="MobiDB-lite"/>
    </source>
</evidence>
<dbReference type="VEuPathDB" id="CryptoDB:Vbra_2757"/>
<sequence>MRLFLFFAALGMLAFAAAQEANGVTQHTQVDGDVIDGGDETFLAVPEQPSGPGQRPTERQTGRPPRDCIADYADKRCERTSDCCSENCVDGQCRRPGDLNDVGEGCRYDNDCYSDDCEDGTCAGDDATRCVNDNGCPDGYACCGAEWGAWQCVGGAVPGGAGPRCYCCRREGGEGPTGSPPRDCIPDHFGRRCERTSDCCSENCVNGQCREPGDLQQIGEGCRYDNDCYSDKCEDGTCERPDDDPGNDWDTGECIHDNNPHFSCNRNSDCCSENCVQRRCRPPGNLNDVGEGCQDNDDCHSDICRDGTCAATVCVNNNDCPDGYACCRPGFIPGGWQCNVGGPGPRCYCCRRGGEGRL</sequence>
<feature type="signal peptide" evidence="2">
    <location>
        <begin position="1"/>
        <end position="18"/>
    </location>
</feature>
<dbReference type="EMBL" id="CDMY01000981">
    <property type="protein sequence ID" value="CEM38297.1"/>
    <property type="molecule type" value="Genomic_DNA"/>
</dbReference>
<keyword evidence="4" id="KW-1185">Reference proteome</keyword>
<evidence type="ECO:0008006" key="5">
    <source>
        <dbReference type="Google" id="ProtNLM"/>
    </source>
</evidence>
<proteinExistence type="predicted"/>
<dbReference type="AlphaFoldDB" id="A0A0G4H3K8"/>
<name>A0A0G4H3K8_VITBC</name>
<evidence type="ECO:0000313" key="4">
    <source>
        <dbReference type="Proteomes" id="UP000041254"/>
    </source>
</evidence>
<feature type="region of interest" description="Disordered" evidence="1">
    <location>
        <begin position="29"/>
        <end position="65"/>
    </location>
</feature>
<evidence type="ECO:0000256" key="2">
    <source>
        <dbReference type="SAM" id="SignalP"/>
    </source>
</evidence>
<dbReference type="InParanoid" id="A0A0G4H3K8"/>
<evidence type="ECO:0000313" key="3">
    <source>
        <dbReference type="EMBL" id="CEM38297.1"/>
    </source>
</evidence>
<keyword evidence="2" id="KW-0732">Signal</keyword>
<gene>
    <name evidence="3" type="ORF">Vbra_2757</name>
</gene>
<protein>
    <recommendedName>
        <fullName evidence="5">Disintegrin domain-containing protein</fullName>
    </recommendedName>
</protein>
<dbReference type="OMA" id="CCSENCV"/>
<organism evidence="3 4">
    <name type="scientific">Vitrella brassicaformis (strain CCMP3155)</name>
    <dbReference type="NCBI Taxonomy" id="1169540"/>
    <lineage>
        <taxon>Eukaryota</taxon>
        <taxon>Sar</taxon>
        <taxon>Alveolata</taxon>
        <taxon>Colpodellida</taxon>
        <taxon>Vitrellaceae</taxon>
        <taxon>Vitrella</taxon>
    </lineage>
</organism>